<keyword evidence="3" id="KW-1185">Reference proteome</keyword>
<sequence>MYNKLPETTAPAGYTCPAAAIPPDNVSTQIAEYIRLAFSNAKWAQNIVLKKPSFGVEAPRIEASSAVLKNAHVLNSPVEVFATSAVVPRPDSVSIDAGVVTPKKVGSKASFGSVRDGDDDKYGKINSERTVSSNWGISRGRLLSPKRIGVFTAATLSIFLFLYYFII</sequence>
<dbReference type="AlphaFoldDB" id="A0AAD5T6I6"/>
<proteinExistence type="predicted"/>
<keyword evidence="1" id="KW-1133">Transmembrane helix</keyword>
<organism evidence="2 3">
    <name type="scientific">Physocladia obscura</name>
    <dbReference type="NCBI Taxonomy" id="109957"/>
    <lineage>
        <taxon>Eukaryota</taxon>
        <taxon>Fungi</taxon>
        <taxon>Fungi incertae sedis</taxon>
        <taxon>Chytridiomycota</taxon>
        <taxon>Chytridiomycota incertae sedis</taxon>
        <taxon>Chytridiomycetes</taxon>
        <taxon>Chytridiales</taxon>
        <taxon>Chytriomycetaceae</taxon>
        <taxon>Physocladia</taxon>
    </lineage>
</organism>
<accession>A0AAD5T6I6</accession>
<keyword evidence="1" id="KW-0812">Transmembrane</keyword>
<evidence type="ECO:0000313" key="3">
    <source>
        <dbReference type="Proteomes" id="UP001211907"/>
    </source>
</evidence>
<dbReference type="Proteomes" id="UP001211907">
    <property type="component" value="Unassembled WGS sequence"/>
</dbReference>
<gene>
    <name evidence="2" type="ORF">HK100_003833</name>
</gene>
<protein>
    <submittedName>
        <fullName evidence="2">Uncharacterized protein</fullName>
    </submittedName>
</protein>
<comment type="caution">
    <text evidence="2">The sequence shown here is derived from an EMBL/GenBank/DDBJ whole genome shotgun (WGS) entry which is preliminary data.</text>
</comment>
<evidence type="ECO:0000256" key="1">
    <source>
        <dbReference type="SAM" id="Phobius"/>
    </source>
</evidence>
<evidence type="ECO:0000313" key="2">
    <source>
        <dbReference type="EMBL" id="KAJ3134092.1"/>
    </source>
</evidence>
<reference evidence="2" key="1">
    <citation type="submission" date="2020-05" db="EMBL/GenBank/DDBJ databases">
        <title>Phylogenomic resolution of chytrid fungi.</title>
        <authorList>
            <person name="Stajich J.E."/>
            <person name="Amses K."/>
            <person name="Simmons R."/>
            <person name="Seto K."/>
            <person name="Myers J."/>
            <person name="Bonds A."/>
            <person name="Quandt C.A."/>
            <person name="Barry K."/>
            <person name="Liu P."/>
            <person name="Grigoriev I."/>
            <person name="Longcore J.E."/>
            <person name="James T.Y."/>
        </authorList>
    </citation>
    <scope>NUCLEOTIDE SEQUENCE</scope>
    <source>
        <strain evidence="2">JEL0513</strain>
    </source>
</reference>
<dbReference type="EMBL" id="JADGJH010000199">
    <property type="protein sequence ID" value="KAJ3134092.1"/>
    <property type="molecule type" value="Genomic_DNA"/>
</dbReference>
<name>A0AAD5T6I6_9FUNG</name>
<keyword evidence="1" id="KW-0472">Membrane</keyword>
<feature type="transmembrane region" description="Helical" evidence="1">
    <location>
        <begin position="148"/>
        <end position="166"/>
    </location>
</feature>